<name>A0A4R3RGI4_9HYPH</name>
<dbReference type="RefSeq" id="WP_132553066.1">
    <property type="nucleotide sequence ID" value="NZ_SMBK01000015.1"/>
</dbReference>
<evidence type="ECO:0000313" key="1">
    <source>
        <dbReference type="EMBL" id="TCU33517.1"/>
    </source>
</evidence>
<dbReference type="Proteomes" id="UP000295507">
    <property type="component" value="Unassembled WGS sequence"/>
</dbReference>
<comment type="caution">
    <text evidence="1">The sequence shown here is derived from an EMBL/GenBank/DDBJ whole genome shotgun (WGS) entry which is preliminary data.</text>
</comment>
<proteinExistence type="predicted"/>
<protein>
    <submittedName>
        <fullName evidence="1">Uncharacterized protein</fullName>
    </submittedName>
</protein>
<accession>A0A4R3RGI4</accession>
<evidence type="ECO:0000313" key="2">
    <source>
        <dbReference type="Proteomes" id="UP000295507"/>
    </source>
</evidence>
<sequence>MTEMKNSGFLDFIKNKCCRILFQFSDNCSRQMRREITLLRTVERFLSIAQVTHPSVAHALTRARPAYRRDSDCAPSHLLGGMNPDTEISFDLR</sequence>
<dbReference type="AlphaFoldDB" id="A0A4R3RGI4"/>
<reference evidence="1 2" key="1">
    <citation type="submission" date="2019-03" db="EMBL/GenBank/DDBJ databases">
        <title>Genomic Encyclopedia of Type Strains, Phase IV (KMG-V): Genome sequencing to study the core and pangenomes of soil and plant-associated prokaryotes.</title>
        <authorList>
            <person name="Whitman W."/>
        </authorList>
    </citation>
    <scope>NUCLEOTIDE SEQUENCE [LARGE SCALE GENOMIC DNA]</scope>
    <source>
        <strain evidence="1 2">IE4868</strain>
    </source>
</reference>
<gene>
    <name evidence="1" type="ORF">EV129_11522</name>
</gene>
<organism evidence="1 2">
    <name type="scientific">Rhizobium azibense</name>
    <dbReference type="NCBI Taxonomy" id="1136135"/>
    <lineage>
        <taxon>Bacteria</taxon>
        <taxon>Pseudomonadati</taxon>
        <taxon>Pseudomonadota</taxon>
        <taxon>Alphaproteobacteria</taxon>
        <taxon>Hyphomicrobiales</taxon>
        <taxon>Rhizobiaceae</taxon>
        <taxon>Rhizobium/Agrobacterium group</taxon>
        <taxon>Rhizobium</taxon>
    </lineage>
</organism>
<dbReference type="EMBL" id="SMBK01000015">
    <property type="protein sequence ID" value="TCU33517.1"/>
    <property type="molecule type" value="Genomic_DNA"/>
</dbReference>